<dbReference type="AlphaFoldDB" id="A0A397UR50"/>
<dbReference type="EMBL" id="QKWP01001091">
    <property type="protein sequence ID" value="RIB11828.1"/>
    <property type="molecule type" value="Genomic_DNA"/>
</dbReference>
<comment type="caution">
    <text evidence="2">The sequence shown here is derived from an EMBL/GenBank/DDBJ whole genome shotgun (WGS) entry which is preliminary data.</text>
</comment>
<feature type="compositionally biased region" description="Basic and acidic residues" evidence="1">
    <location>
        <begin position="63"/>
        <end position="76"/>
    </location>
</feature>
<evidence type="ECO:0000313" key="3">
    <source>
        <dbReference type="Proteomes" id="UP000266673"/>
    </source>
</evidence>
<proteinExistence type="predicted"/>
<keyword evidence="3" id="KW-1185">Reference proteome</keyword>
<reference evidence="2 3" key="1">
    <citation type="submission" date="2018-06" db="EMBL/GenBank/DDBJ databases">
        <title>Comparative genomics reveals the genomic features of Rhizophagus irregularis, R. cerebriforme, R. diaphanum and Gigaspora rosea, and their symbiotic lifestyle signature.</title>
        <authorList>
            <person name="Morin E."/>
            <person name="San Clemente H."/>
            <person name="Chen E.C.H."/>
            <person name="De La Providencia I."/>
            <person name="Hainaut M."/>
            <person name="Kuo A."/>
            <person name="Kohler A."/>
            <person name="Murat C."/>
            <person name="Tang N."/>
            <person name="Roy S."/>
            <person name="Loubradou J."/>
            <person name="Henrissat B."/>
            <person name="Grigoriev I.V."/>
            <person name="Corradi N."/>
            <person name="Roux C."/>
            <person name="Martin F.M."/>
        </authorList>
    </citation>
    <scope>NUCLEOTIDE SEQUENCE [LARGE SCALE GENOMIC DNA]</scope>
    <source>
        <strain evidence="2 3">DAOM 194757</strain>
    </source>
</reference>
<evidence type="ECO:0000313" key="2">
    <source>
        <dbReference type="EMBL" id="RIB11828.1"/>
    </source>
</evidence>
<evidence type="ECO:0000256" key="1">
    <source>
        <dbReference type="SAM" id="MobiDB-lite"/>
    </source>
</evidence>
<sequence length="99" mass="11413">MAHERAPPAGIEFEKMNDPNALTSFQRYYQSKLANFLKEATRGNNTPREAPTENIPTPPPAPRLEREKEGQNNFTKDFRKQMFIVVAFIQDSDQDNGWD</sequence>
<dbReference type="OrthoDB" id="191139at2759"/>
<dbReference type="Proteomes" id="UP000266673">
    <property type="component" value="Unassembled WGS sequence"/>
</dbReference>
<accession>A0A397UR50</accession>
<organism evidence="2 3">
    <name type="scientific">Gigaspora rosea</name>
    <dbReference type="NCBI Taxonomy" id="44941"/>
    <lineage>
        <taxon>Eukaryota</taxon>
        <taxon>Fungi</taxon>
        <taxon>Fungi incertae sedis</taxon>
        <taxon>Mucoromycota</taxon>
        <taxon>Glomeromycotina</taxon>
        <taxon>Glomeromycetes</taxon>
        <taxon>Diversisporales</taxon>
        <taxon>Gigasporaceae</taxon>
        <taxon>Gigaspora</taxon>
    </lineage>
</organism>
<gene>
    <name evidence="2" type="ORF">C2G38_2202413</name>
</gene>
<name>A0A397UR50_9GLOM</name>
<protein>
    <submittedName>
        <fullName evidence="2">Uncharacterized protein</fullName>
    </submittedName>
</protein>
<feature type="region of interest" description="Disordered" evidence="1">
    <location>
        <begin position="41"/>
        <end position="76"/>
    </location>
</feature>